<proteinExistence type="predicted"/>
<dbReference type="EMBL" id="JABSND010000243">
    <property type="protein sequence ID" value="KAI6293454.1"/>
    <property type="molecule type" value="Genomic_DNA"/>
</dbReference>
<sequence>MQLSFSAIAIVLAFAVNHATADSHHNLVCVNTYPDNNSAENLQATRCACDWLKSNGKCDDCTVWQNRLCHSDAKSLDGNEFEDACVRKCPDLGATGSSIPPAA</sequence>
<feature type="chain" id="PRO_5047127223" evidence="1">
    <location>
        <begin position="22"/>
        <end position="103"/>
    </location>
</feature>
<protein>
    <submittedName>
        <fullName evidence="2">Biotrophy-associated secreted protein 4</fullName>
    </submittedName>
</protein>
<name>A0ABQ8N9H4_PYRGI</name>
<gene>
    <name evidence="2" type="primary">BAS4</name>
    <name evidence="2" type="ORF">MCOR33_009133</name>
</gene>
<accession>A0ABQ8N9H4</accession>
<reference evidence="2" key="1">
    <citation type="submission" date="2021-01" db="EMBL/GenBank/DDBJ databases">
        <title>Deciphering the adaptive evolutionary patterns associated with biogeogrpahic diversity in the finger millet blast pathogen Magnaporthe oryzae in Eastern Africa.</title>
        <authorList>
            <person name="Onyema G."/>
            <person name="Shittu T.A."/>
            <person name="Dodsworth S."/>
            <person name="Devilliers S."/>
            <person name="Muthumeenakshi S."/>
            <person name="Sreenivasaprasad S."/>
        </authorList>
    </citation>
    <scope>NUCLEOTIDE SEQUENCE</scope>
    <source>
        <strain evidence="2">D15/s37</strain>
    </source>
</reference>
<keyword evidence="1" id="KW-0732">Signal</keyword>
<feature type="signal peptide" evidence="1">
    <location>
        <begin position="1"/>
        <end position="21"/>
    </location>
</feature>
<evidence type="ECO:0000313" key="3">
    <source>
        <dbReference type="Proteomes" id="UP001059893"/>
    </source>
</evidence>
<comment type="caution">
    <text evidence="2">The sequence shown here is derived from an EMBL/GenBank/DDBJ whole genome shotgun (WGS) entry which is preliminary data.</text>
</comment>
<keyword evidence="3" id="KW-1185">Reference proteome</keyword>
<organism evidence="2 3">
    <name type="scientific">Pyricularia grisea</name>
    <name type="common">Crabgrass-specific blast fungus</name>
    <name type="synonym">Magnaporthe grisea</name>
    <dbReference type="NCBI Taxonomy" id="148305"/>
    <lineage>
        <taxon>Eukaryota</taxon>
        <taxon>Fungi</taxon>
        <taxon>Dikarya</taxon>
        <taxon>Ascomycota</taxon>
        <taxon>Pezizomycotina</taxon>
        <taxon>Sordariomycetes</taxon>
        <taxon>Sordariomycetidae</taxon>
        <taxon>Magnaporthales</taxon>
        <taxon>Pyriculariaceae</taxon>
        <taxon>Pyricularia</taxon>
    </lineage>
</organism>
<evidence type="ECO:0000256" key="1">
    <source>
        <dbReference type="SAM" id="SignalP"/>
    </source>
</evidence>
<dbReference type="Proteomes" id="UP001059893">
    <property type="component" value="Unassembled WGS sequence"/>
</dbReference>
<evidence type="ECO:0000313" key="2">
    <source>
        <dbReference type="EMBL" id="KAI6293454.1"/>
    </source>
</evidence>